<feature type="region of interest" description="Disordered" evidence="1">
    <location>
        <begin position="23"/>
        <end position="55"/>
    </location>
</feature>
<dbReference type="EMBL" id="DYVX01000072">
    <property type="protein sequence ID" value="HJF92463.1"/>
    <property type="molecule type" value="Genomic_DNA"/>
</dbReference>
<protein>
    <submittedName>
        <fullName evidence="3">Uncharacterized protein</fullName>
    </submittedName>
</protein>
<feature type="compositionally biased region" description="Polar residues" evidence="1">
    <location>
        <begin position="23"/>
        <end position="33"/>
    </location>
</feature>
<name>A0A921HX51_9BACT</name>
<sequence>MKNLIICMLAFLTAGALASCSDDNPASTGQGQKDGSGEVSFEISNESGTGTGTSASPVVVSQGDTLNMVISQKSSYTDSNGITFECEPEATIELFAQLDTVYVEQLNQLTGVQEKTEIQTSTEGDNPVVNKIDQKFLIGEQSVNFDLAYEVYGYTTAGGETIEMPYIKLNQANFGNSGATEETGPGTRCGAVVRSITVRPLPQTRATVSDTTWYEVNATFNLDIESVNAKTENKQNLTFSVTYLGAVTTEVELGDPVKELSAAMDVLGGTSSVASPFLVNPQDTLSLLFRQHSSYTDAYGNRMSCEPEARINLFAQLDTVYARTADEIARTPSTEEAAFEASGENPILYSAVQSVKAGIQTIRLEMSYETFSTTDGDNQEIEMPYLKFENVSVGELSMNERATKSVIKTDTAFYDVQVPVRLDVIQVGTADENRQTLEFVVSYVGAVVTEMELSDPVKALSDTIKVLGGTESTSSPFRVELGDTLDLLFAQNSSYTDSYGNRISCHPEARIHLFAQQHTVYVQTRDELEGTPSGQTPVFDSAGDNPVRYSAVQLFEHGTQAIQLELSYETYTQKDAEENDIAMPYLKFHSAAASAVSVSELSTSTGTKADTTFYQVQVPIRLETVNVGSVEENRQVIELIASYIGAVVTEKDEPELVRVEYRTGYVWEEAHDNLPLLYYAKVYRDRYYSNGEVFTDEFVDNGHPIEISLGFGCIAYNDDAYLAEGEYRYSDEDVVVFHKGTMNGEANDSIRTTTSIVEVDDLDAIEVKEDFHPSPDGDGYPGKWSCYVTGKTYDEGVYTPVDPGLATASYESCDLPSGWYFQGFTEKADITQVYYKDYIASLYSMFMHLRCYDQFLVIDGIRINFLDYLPERAFNTVIEDTSFGKTITRETRVKFLGRNFYAACIMEFHQKQ</sequence>
<organism evidence="3 4">
    <name type="scientific">Mediterranea massiliensis</name>
    <dbReference type="NCBI Taxonomy" id="1841865"/>
    <lineage>
        <taxon>Bacteria</taxon>
        <taxon>Pseudomonadati</taxon>
        <taxon>Bacteroidota</taxon>
        <taxon>Bacteroidia</taxon>
        <taxon>Bacteroidales</taxon>
        <taxon>Bacteroidaceae</taxon>
        <taxon>Mediterranea</taxon>
    </lineage>
</organism>
<proteinExistence type="predicted"/>
<reference evidence="3" key="2">
    <citation type="submission" date="2021-09" db="EMBL/GenBank/DDBJ databases">
        <authorList>
            <person name="Gilroy R."/>
        </authorList>
    </citation>
    <scope>NUCLEOTIDE SEQUENCE</scope>
    <source>
        <strain evidence="3">CHK55-1828</strain>
    </source>
</reference>
<gene>
    <name evidence="3" type="ORF">K8W02_08785</name>
</gene>
<evidence type="ECO:0000256" key="1">
    <source>
        <dbReference type="SAM" id="MobiDB-lite"/>
    </source>
</evidence>
<feature type="signal peptide" evidence="2">
    <location>
        <begin position="1"/>
        <end position="18"/>
    </location>
</feature>
<reference evidence="3" key="1">
    <citation type="journal article" date="2021" name="PeerJ">
        <title>Extensive microbial diversity within the chicken gut microbiome revealed by metagenomics and culture.</title>
        <authorList>
            <person name="Gilroy R."/>
            <person name="Ravi A."/>
            <person name="Getino M."/>
            <person name="Pursley I."/>
            <person name="Horton D.L."/>
            <person name="Alikhan N.F."/>
            <person name="Baker D."/>
            <person name="Gharbi K."/>
            <person name="Hall N."/>
            <person name="Watson M."/>
            <person name="Adriaenssens E.M."/>
            <person name="Foster-Nyarko E."/>
            <person name="Jarju S."/>
            <person name="Secka A."/>
            <person name="Antonio M."/>
            <person name="Oren A."/>
            <person name="Chaudhuri R.R."/>
            <person name="La Ragione R."/>
            <person name="Hildebrand F."/>
            <person name="Pallen M.J."/>
        </authorList>
    </citation>
    <scope>NUCLEOTIDE SEQUENCE</scope>
    <source>
        <strain evidence="3">CHK55-1828</strain>
    </source>
</reference>
<evidence type="ECO:0000313" key="3">
    <source>
        <dbReference type="EMBL" id="HJF92463.1"/>
    </source>
</evidence>
<evidence type="ECO:0000256" key="2">
    <source>
        <dbReference type="SAM" id="SignalP"/>
    </source>
</evidence>
<comment type="caution">
    <text evidence="3">The sequence shown here is derived from an EMBL/GenBank/DDBJ whole genome shotgun (WGS) entry which is preliminary data.</text>
</comment>
<evidence type="ECO:0000313" key="4">
    <source>
        <dbReference type="Proteomes" id="UP000717835"/>
    </source>
</evidence>
<accession>A0A921HX51</accession>
<feature type="compositionally biased region" description="Polar residues" evidence="1">
    <location>
        <begin position="42"/>
        <end position="55"/>
    </location>
</feature>
<feature type="chain" id="PRO_5037548497" evidence="2">
    <location>
        <begin position="19"/>
        <end position="912"/>
    </location>
</feature>
<keyword evidence="2" id="KW-0732">Signal</keyword>
<dbReference type="RefSeq" id="WP_276828078.1">
    <property type="nucleotide sequence ID" value="NZ_DYVX01000072.1"/>
</dbReference>
<dbReference type="Proteomes" id="UP000717835">
    <property type="component" value="Unassembled WGS sequence"/>
</dbReference>
<dbReference type="PROSITE" id="PS51257">
    <property type="entry name" value="PROKAR_LIPOPROTEIN"/>
    <property type="match status" value="1"/>
</dbReference>
<dbReference type="AlphaFoldDB" id="A0A921HX51"/>